<dbReference type="InterPro" id="IPR046455">
    <property type="entry name" value="Sec7/BIG1-like_C"/>
</dbReference>
<dbReference type="OrthoDB" id="18431at2759"/>
<dbReference type="Pfam" id="PF09324">
    <property type="entry name" value="Sec7-like_HDS"/>
    <property type="match status" value="1"/>
</dbReference>
<dbReference type="InterPro" id="IPR015403">
    <property type="entry name" value="Mon2/Sec7/BIG1-like_HDS"/>
</dbReference>
<feature type="region of interest" description="Disordered" evidence="1">
    <location>
        <begin position="568"/>
        <end position="589"/>
    </location>
</feature>
<feature type="domain" description="Mon2/Sec7/BIG1-like HDS" evidence="3">
    <location>
        <begin position="126"/>
        <end position="207"/>
    </location>
</feature>
<name>A0A812C7S8_ACAPH</name>
<evidence type="ECO:0000259" key="3">
    <source>
        <dbReference type="Pfam" id="PF09324"/>
    </source>
</evidence>
<evidence type="ECO:0000259" key="4">
    <source>
        <dbReference type="Pfam" id="PF20252"/>
    </source>
</evidence>
<dbReference type="Pfam" id="PF20252">
    <property type="entry name" value="BIG2_C"/>
    <property type="match status" value="1"/>
</dbReference>
<proteinExistence type="predicted"/>
<feature type="transmembrane region" description="Helical" evidence="2">
    <location>
        <begin position="1312"/>
        <end position="1339"/>
    </location>
</feature>
<protein>
    <submittedName>
        <fullName evidence="5">ARFGEF</fullName>
    </submittedName>
</protein>
<feature type="domain" description="Sec7/BIG1-like C-terminal" evidence="4">
    <location>
        <begin position="538"/>
        <end position="748"/>
    </location>
</feature>
<accession>A0A812C7S8</accession>
<dbReference type="PANTHER" id="PTHR10663">
    <property type="entry name" value="GUANYL-NUCLEOTIDE EXCHANGE FACTOR"/>
    <property type="match status" value="1"/>
</dbReference>
<dbReference type="PANTHER" id="PTHR10663:SF375">
    <property type="entry name" value="LD29171P"/>
    <property type="match status" value="1"/>
</dbReference>
<evidence type="ECO:0000256" key="2">
    <source>
        <dbReference type="SAM" id="Phobius"/>
    </source>
</evidence>
<sequence>MISGGALDQKRLASIQETMGETSSQSVVVAVDRIFTGSVRLDGDAIVEFVKALCQVSLDELANPSHPRMFSLQKIVEISYYNMGRIRLQWSRIWQYLGDHFNKVGCNPNEDISFFAVDSLRQLSMKFLEKGEFANFRFQKDFLRPFEHIMKKNRSPTIRDMVVRCIAQMVNSQAANIKSGWKNIFSVFHLAASDHDEGIVELAFQTTGKIITSIFEKHFAAIIDSFQDAVKCLSEFACNAAFPDTSMEAIRLIRNCAKYVAEKPISFREHGSEEMNVPEEDRVWVKGWFPVLFELSCVINRCKLDVRTRGLTVMFEIMKTYGDTFQQHWWRDLFRVVFRIFDNMKLPEQQNEKAEWMTTTCNHALYAIVDVFTQHYSVLHYILLDELYKQLHWCVQQDNEQLARSGTNCLENLVISNGMKFSPEVWSKTCTCMLDIFRCTIPHSLLSWKPENYDCPDSQHSLIIGEHEVKEENVDSRSLSSIQSFDGTIEGNHKLKRADSEHSVNSTISQDSSRDHKIPKSKVASDQKLFQGLLIKCVVQLELIQTIDNIVFFPTTSKKEDAENLAAAQANWSEGGSPSDDGSQQKEDQGMYPFLNNDQLFLLSDCLLESHKFAKAFNSNHEQRNILWKAGFKGKAKPNLLKQETQSLACLLRILFRMNKDENRTSSKEEIQKKLICVCKEALEYFLSLQSDSHRESWNSLLILLLTRLLKMGEEQFRAHASVYYPFLCDTMVFDLKPEMRSILRKFFIRAGQTFKFRVVCFHFFSLLCVCVREALASVSPFPLSFLYTFTYSVSLPLQLCMFICFLSPHSHTFVHFFCFLTLYSLTSLSLHLFSFSLSLPSYICQSPLSLSRLTDSHPCRSLFSLSRLTPLSVSFLSLQAHTPVGLFSLSPGSHPCRSLFSLSRLTPLSVSFLSLQAHTPVGLFSLSPGSHPCRSLFSLSQAHTPVGLFSLSPGSHPCRSLSLSPGSHPCRSLFLSLQAHTPVGHLSLSPGSPPCGLALSLRLHPPWSLFSLSTPCLSFLSPGSHPCPLFSLQAHTSVRSPSSLLLPMLHPCLSPWSLSLSPGSLFSLSQSTSLSPCSLQAHTSVRLLALSRLTPVRSLFLSLHLCPSLFSLSRLSLSLFSLSPGSHLCPSLFSLSRLTPLSVSFLSLRLTPLSVSFLSLRLTPLSVSFLSLRLTPLSVSFFSLSRLHLCPSLFSLSRLTPLSVSFLSLQAHTSVRLFSLSPGSHLCPSLFSLSRLTPLSVSFLSLRLHLCPSLFSLQAHTSVRLFSLSQAHTSTVRLFSLSPGSHLCPSPCSLQAHTSVRLLALSLSLHSLLSVSLLALFFHPCISCLLSLFLPLVFVN</sequence>
<keyword evidence="2" id="KW-0812">Transmembrane</keyword>
<keyword evidence="6" id="KW-1185">Reference proteome</keyword>
<feature type="region of interest" description="Disordered" evidence="1">
    <location>
        <begin position="494"/>
        <end position="520"/>
    </location>
</feature>
<comment type="caution">
    <text evidence="5">The sequence shown here is derived from an EMBL/GenBank/DDBJ whole genome shotgun (WGS) entry which is preliminary data.</text>
</comment>
<evidence type="ECO:0000313" key="6">
    <source>
        <dbReference type="Proteomes" id="UP000597762"/>
    </source>
</evidence>
<feature type="transmembrane region" description="Helical" evidence="2">
    <location>
        <begin position="785"/>
        <end position="807"/>
    </location>
</feature>
<organism evidence="5 6">
    <name type="scientific">Acanthosepion pharaonis</name>
    <name type="common">Pharaoh cuttlefish</name>
    <name type="synonym">Sepia pharaonis</name>
    <dbReference type="NCBI Taxonomy" id="158019"/>
    <lineage>
        <taxon>Eukaryota</taxon>
        <taxon>Metazoa</taxon>
        <taxon>Spiralia</taxon>
        <taxon>Lophotrochozoa</taxon>
        <taxon>Mollusca</taxon>
        <taxon>Cephalopoda</taxon>
        <taxon>Coleoidea</taxon>
        <taxon>Decapodiformes</taxon>
        <taxon>Sepiida</taxon>
        <taxon>Sepiina</taxon>
        <taxon>Sepiidae</taxon>
        <taxon>Acanthosepion</taxon>
    </lineage>
</organism>
<dbReference type="Proteomes" id="UP000597762">
    <property type="component" value="Unassembled WGS sequence"/>
</dbReference>
<dbReference type="FunFam" id="1.25.10.10:FF:000143">
    <property type="entry name" value="ADP-ribosylation factor guanine nucleotide-exchange factor 2 (brefeldin A-inhibited)"/>
    <property type="match status" value="1"/>
</dbReference>
<dbReference type="InterPro" id="IPR016024">
    <property type="entry name" value="ARM-type_fold"/>
</dbReference>
<evidence type="ECO:0000313" key="5">
    <source>
        <dbReference type="EMBL" id="CAE1258140.1"/>
    </source>
</evidence>
<keyword evidence="2" id="KW-1133">Transmembrane helix</keyword>
<dbReference type="EMBL" id="CAHIKZ030001264">
    <property type="protein sequence ID" value="CAE1258140.1"/>
    <property type="molecule type" value="Genomic_DNA"/>
</dbReference>
<reference evidence="5" key="1">
    <citation type="submission" date="2021-01" db="EMBL/GenBank/DDBJ databases">
        <authorList>
            <person name="Li R."/>
            <person name="Bekaert M."/>
        </authorList>
    </citation>
    <scope>NUCLEOTIDE SEQUENCE</scope>
    <source>
        <strain evidence="5">Farmed</strain>
    </source>
</reference>
<feature type="transmembrane region" description="Helical" evidence="2">
    <location>
        <begin position="814"/>
        <end position="838"/>
    </location>
</feature>
<feature type="compositionally biased region" description="Polar residues" evidence="1">
    <location>
        <begin position="570"/>
        <end position="582"/>
    </location>
</feature>
<evidence type="ECO:0000256" key="1">
    <source>
        <dbReference type="SAM" id="MobiDB-lite"/>
    </source>
</evidence>
<gene>
    <name evidence="5" type="ORF">SPHA_31092</name>
</gene>
<keyword evidence="2" id="KW-0472">Membrane</keyword>
<dbReference type="SUPFAM" id="SSF48371">
    <property type="entry name" value="ARM repeat"/>
    <property type="match status" value="1"/>
</dbReference>